<evidence type="ECO:0000256" key="3">
    <source>
        <dbReference type="ARBA" id="ARBA00006702"/>
    </source>
</evidence>
<keyword evidence="6" id="KW-0378">Hydrolase</keyword>
<evidence type="ECO:0000256" key="12">
    <source>
        <dbReference type="SAM" id="MobiDB-lite"/>
    </source>
</evidence>
<dbReference type="EMBL" id="CM035427">
    <property type="protein sequence ID" value="KAH7307711.1"/>
    <property type="molecule type" value="Genomic_DNA"/>
</dbReference>
<sequence>MGGTTHVATHHSSTVDAVETRSMKDNRPHQFISIQDGCPADFKLCIRSGVWSDIGNRQYMEDEHVLVDDLEEYLGPEALITTSGSYYGVFDGHDGKNAAQFVKEKLLNYIVSDVAFPIAVEEAVQHAYLETDAAFANACSLNNALSSGTTAITVLILAREIFVANAGDCRAVLCRRGKAIEMSRDHKPHVERSRIEALGGYIYDGYLNGYLSVARAFGNWHIEGLKGVNCPLIAEPEVRRAVLTPDDEFMIIGCDGFWDVFTNESAVAFARRRLQQHNDPEQCSHDLVDEALRRCSSDNLTVVTVCFQKSPPPRLFPRFMARRCMHFEKQL</sequence>
<evidence type="ECO:0000313" key="15">
    <source>
        <dbReference type="Proteomes" id="UP000825935"/>
    </source>
</evidence>
<comment type="caution">
    <text evidence="14">The sequence shown here is derived from an EMBL/GenBank/DDBJ whole genome shotgun (WGS) entry which is preliminary data.</text>
</comment>
<evidence type="ECO:0000256" key="7">
    <source>
        <dbReference type="ARBA" id="ARBA00022842"/>
    </source>
</evidence>
<dbReference type="GO" id="GO:0005634">
    <property type="term" value="C:nucleus"/>
    <property type="evidence" value="ECO:0007669"/>
    <property type="project" value="UniProtKB-ARBA"/>
</dbReference>
<evidence type="ECO:0000256" key="5">
    <source>
        <dbReference type="ARBA" id="ARBA00022723"/>
    </source>
</evidence>
<protein>
    <recommendedName>
        <fullName evidence="4">protein-serine/threonine phosphatase</fullName>
        <ecNumber evidence="4">3.1.3.16</ecNumber>
    </recommendedName>
</protein>
<dbReference type="InterPro" id="IPR015655">
    <property type="entry name" value="PP2C"/>
</dbReference>
<evidence type="ECO:0000313" key="14">
    <source>
        <dbReference type="EMBL" id="KAH7307711.1"/>
    </source>
</evidence>
<name>A0A8T2S926_CERRI</name>
<accession>A0A8T2S926</accession>
<evidence type="ECO:0000256" key="8">
    <source>
        <dbReference type="ARBA" id="ARBA00022912"/>
    </source>
</evidence>
<dbReference type="Gene3D" id="3.60.40.10">
    <property type="entry name" value="PPM-type phosphatase domain"/>
    <property type="match status" value="1"/>
</dbReference>
<keyword evidence="15" id="KW-1185">Reference proteome</keyword>
<dbReference type="PROSITE" id="PS51746">
    <property type="entry name" value="PPM_2"/>
    <property type="match status" value="1"/>
</dbReference>
<gene>
    <name evidence="14" type="ORF">KP509_22G073300</name>
</gene>
<dbReference type="PANTHER" id="PTHR13832">
    <property type="entry name" value="PROTEIN PHOSPHATASE 2C"/>
    <property type="match status" value="1"/>
</dbReference>
<dbReference type="GO" id="GO:0005737">
    <property type="term" value="C:cytoplasm"/>
    <property type="evidence" value="ECO:0007669"/>
    <property type="project" value="UniProtKB-ARBA"/>
</dbReference>
<dbReference type="FunFam" id="3.60.40.10:FF:000004">
    <property type="entry name" value="Probable protein phosphatase 2C 22"/>
    <property type="match status" value="1"/>
</dbReference>
<feature type="compositionally biased region" description="Low complexity" evidence="12">
    <location>
        <begin position="1"/>
        <end position="15"/>
    </location>
</feature>
<dbReference type="OMA" id="FLRDNLM"/>
<keyword evidence="7" id="KW-0460">Magnesium</keyword>
<evidence type="ECO:0000256" key="11">
    <source>
        <dbReference type="ARBA" id="ARBA00048336"/>
    </source>
</evidence>
<dbReference type="EC" id="3.1.3.16" evidence="4"/>
<dbReference type="CDD" id="cd00143">
    <property type="entry name" value="PP2Cc"/>
    <property type="match status" value="1"/>
</dbReference>
<dbReference type="PANTHER" id="PTHR13832:SF790">
    <property type="entry name" value="PROTEIN PHOSPHATASE 2C 22-RELATED"/>
    <property type="match status" value="1"/>
</dbReference>
<keyword evidence="9" id="KW-0464">Manganese</keyword>
<dbReference type="InterPro" id="IPR036457">
    <property type="entry name" value="PPM-type-like_dom_sf"/>
</dbReference>
<evidence type="ECO:0000256" key="1">
    <source>
        <dbReference type="ARBA" id="ARBA00001936"/>
    </source>
</evidence>
<feature type="domain" description="PPM-type phosphatase" evidence="13">
    <location>
        <begin position="47"/>
        <end position="307"/>
    </location>
</feature>
<evidence type="ECO:0000259" key="13">
    <source>
        <dbReference type="PROSITE" id="PS51746"/>
    </source>
</evidence>
<dbReference type="SMART" id="SM00332">
    <property type="entry name" value="PP2Cc"/>
    <property type="match status" value="1"/>
</dbReference>
<comment type="similarity">
    <text evidence="3">Belongs to the PP2C family.</text>
</comment>
<keyword evidence="5" id="KW-0479">Metal-binding</keyword>
<evidence type="ECO:0000256" key="10">
    <source>
        <dbReference type="ARBA" id="ARBA00047761"/>
    </source>
</evidence>
<reference evidence="14" key="1">
    <citation type="submission" date="2021-08" db="EMBL/GenBank/DDBJ databases">
        <title>WGS assembly of Ceratopteris richardii.</title>
        <authorList>
            <person name="Marchant D.B."/>
            <person name="Chen G."/>
            <person name="Jenkins J."/>
            <person name="Shu S."/>
            <person name="Leebens-Mack J."/>
            <person name="Grimwood J."/>
            <person name="Schmutz J."/>
            <person name="Soltis P."/>
            <person name="Soltis D."/>
            <person name="Chen Z.-H."/>
        </authorList>
    </citation>
    <scope>NUCLEOTIDE SEQUENCE</scope>
    <source>
        <strain evidence="14">Whitten #5841</strain>
        <tissue evidence="14">Leaf</tissue>
    </source>
</reference>
<evidence type="ECO:0000256" key="6">
    <source>
        <dbReference type="ARBA" id="ARBA00022801"/>
    </source>
</evidence>
<dbReference type="GO" id="GO:0004722">
    <property type="term" value="F:protein serine/threonine phosphatase activity"/>
    <property type="evidence" value="ECO:0007669"/>
    <property type="project" value="UniProtKB-EC"/>
</dbReference>
<dbReference type="SUPFAM" id="SSF81606">
    <property type="entry name" value="PP2C-like"/>
    <property type="match status" value="1"/>
</dbReference>
<evidence type="ECO:0000256" key="2">
    <source>
        <dbReference type="ARBA" id="ARBA00001946"/>
    </source>
</evidence>
<comment type="catalytic activity">
    <reaction evidence="11">
        <text>O-phospho-L-threonyl-[protein] + H2O = L-threonyl-[protein] + phosphate</text>
        <dbReference type="Rhea" id="RHEA:47004"/>
        <dbReference type="Rhea" id="RHEA-COMP:11060"/>
        <dbReference type="Rhea" id="RHEA-COMP:11605"/>
        <dbReference type="ChEBI" id="CHEBI:15377"/>
        <dbReference type="ChEBI" id="CHEBI:30013"/>
        <dbReference type="ChEBI" id="CHEBI:43474"/>
        <dbReference type="ChEBI" id="CHEBI:61977"/>
        <dbReference type="EC" id="3.1.3.16"/>
    </reaction>
</comment>
<proteinExistence type="inferred from homology"/>
<organism evidence="14 15">
    <name type="scientific">Ceratopteris richardii</name>
    <name type="common">Triangle waterfern</name>
    <dbReference type="NCBI Taxonomy" id="49495"/>
    <lineage>
        <taxon>Eukaryota</taxon>
        <taxon>Viridiplantae</taxon>
        <taxon>Streptophyta</taxon>
        <taxon>Embryophyta</taxon>
        <taxon>Tracheophyta</taxon>
        <taxon>Polypodiopsida</taxon>
        <taxon>Polypodiidae</taxon>
        <taxon>Polypodiales</taxon>
        <taxon>Pteridineae</taxon>
        <taxon>Pteridaceae</taxon>
        <taxon>Parkerioideae</taxon>
        <taxon>Ceratopteris</taxon>
    </lineage>
</organism>
<dbReference type="InterPro" id="IPR001932">
    <property type="entry name" value="PPM-type_phosphatase-like_dom"/>
</dbReference>
<dbReference type="GO" id="GO:0046872">
    <property type="term" value="F:metal ion binding"/>
    <property type="evidence" value="ECO:0007669"/>
    <property type="project" value="UniProtKB-KW"/>
</dbReference>
<dbReference type="AlphaFoldDB" id="A0A8T2S926"/>
<dbReference type="Pfam" id="PF00481">
    <property type="entry name" value="PP2C"/>
    <property type="match status" value="1"/>
</dbReference>
<keyword evidence="8" id="KW-0904">Protein phosphatase</keyword>
<feature type="region of interest" description="Disordered" evidence="12">
    <location>
        <begin position="1"/>
        <end position="20"/>
    </location>
</feature>
<dbReference type="Proteomes" id="UP000825935">
    <property type="component" value="Chromosome 22"/>
</dbReference>
<comment type="cofactor">
    <cofactor evidence="1">
        <name>Mn(2+)</name>
        <dbReference type="ChEBI" id="CHEBI:29035"/>
    </cofactor>
</comment>
<dbReference type="OrthoDB" id="10264738at2759"/>
<evidence type="ECO:0000256" key="9">
    <source>
        <dbReference type="ARBA" id="ARBA00023211"/>
    </source>
</evidence>
<comment type="catalytic activity">
    <reaction evidence="10">
        <text>O-phospho-L-seryl-[protein] + H2O = L-seryl-[protein] + phosphate</text>
        <dbReference type="Rhea" id="RHEA:20629"/>
        <dbReference type="Rhea" id="RHEA-COMP:9863"/>
        <dbReference type="Rhea" id="RHEA-COMP:11604"/>
        <dbReference type="ChEBI" id="CHEBI:15377"/>
        <dbReference type="ChEBI" id="CHEBI:29999"/>
        <dbReference type="ChEBI" id="CHEBI:43474"/>
        <dbReference type="ChEBI" id="CHEBI:83421"/>
        <dbReference type="EC" id="3.1.3.16"/>
    </reaction>
</comment>
<comment type="cofactor">
    <cofactor evidence="2">
        <name>Mg(2+)</name>
        <dbReference type="ChEBI" id="CHEBI:18420"/>
    </cofactor>
</comment>
<evidence type="ECO:0000256" key="4">
    <source>
        <dbReference type="ARBA" id="ARBA00013081"/>
    </source>
</evidence>